<dbReference type="PANTHER" id="PTHR11804:SF84">
    <property type="entry name" value="SACCHAROLYSIN"/>
    <property type="match status" value="1"/>
</dbReference>
<keyword evidence="3 6" id="KW-0378">Hydrolase</keyword>
<dbReference type="OrthoDB" id="9766487at2"/>
<accession>A0A290Q9N6</accession>
<protein>
    <recommendedName>
        <fullName evidence="6">Oligopeptidase F</fullName>
        <ecNumber evidence="6">3.4.24.-</ecNumber>
    </recommendedName>
</protein>
<dbReference type="Gene3D" id="1.10.1370.20">
    <property type="entry name" value="Oligoendopeptidase f, C-terminal domain"/>
    <property type="match status" value="1"/>
</dbReference>
<comment type="function">
    <text evidence="6">Has oligopeptidase activity and degrades a variety of small bioactive peptides.</text>
</comment>
<dbReference type="GO" id="GO:0006518">
    <property type="term" value="P:peptide metabolic process"/>
    <property type="evidence" value="ECO:0007669"/>
    <property type="project" value="TreeGrafter"/>
</dbReference>
<dbReference type="SUPFAM" id="SSF55486">
    <property type="entry name" value="Metalloproteases ('zincins'), catalytic domain"/>
    <property type="match status" value="1"/>
</dbReference>
<dbReference type="Gene3D" id="1.20.140.70">
    <property type="entry name" value="Oligopeptidase f, N-terminal domain"/>
    <property type="match status" value="1"/>
</dbReference>
<keyword evidence="5 6" id="KW-0482">Metalloprotease</keyword>
<dbReference type="CDD" id="cd09608">
    <property type="entry name" value="M3B_PepF"/>
    <property type="match status" value="1"/>
</dbReference>
<evidence type="ECO:0000256" key="5">
    <source>
        <dbReference type="ARBA" id="ARBA00023049"/>
    </source>
</evidence>
<evidence type="ECO:0000313" key="9">
    <source>
        <dbReference type="EMBL" id="ATC64977.1"/>
    </source>
</evidence>
<dbReference type="KEGG" id="vbh:CMV30_13940"/>
<organism evidence="9 10">
    <name type="scientific">Nibricoccus aquaticus</name>
    <dbReference type="NCBI Taxonomy" id="2576891"/>
    <lineage>
        <taxon>Bacteria</taxon>
        <taxon>Pseudomonadati</taxon>
        <taxon>Verrucomicrobiota</taxon>
        <taxon>Opitutia</taxon>
        <taxon>Opitutales</taxon>
        <taxon>Opitutaceae</taxon>
        <taxon>Nibricoccus</taxon>
    </lineage>
</organism>
<evidence type="ECO:0000259" key="7">
    <source>
        <dbReference type="Pfam" id="PF01432"/>
    </source>
</evidence>
<evidence type="ECO:0000256" key="4">
    <source>
        <dbReference type="ARBA" id="ARBA00022833"/>
    </source>
</evidence>
<feature type="domain" description="Peptidase M3A/M3B catalytic" evidence="7">
    <location>
        <begin position="212"/>
        <end position="593"/>
    </location>
</feature>
<dbReference type="InterPro" id="IPR045090">
    <property type="entry name" value="Pept_M3A_M3B"/>
</dbReference>
<dbReference type="NCBIfam" id="TIGR00181">
    <property type="entry name" value="pepF"/>
    <property type="match status" value="1"/>
</dbReference>
<dbReference type="EMBL" id="CP023344">
    <property type="protein sequence ID" value="ATC64977.1"/>
    <property type="molecule type" value="Genomic_DNA"/>
</dbReference>
<evidence type="ECO:0000259" key="8">
    <source>
        <dbReference type="Pfam" id="PF08439"/>
    </source>
</evidence>
<keyword evidence="2 6" id="KW-0479">Metal-binding</keyword>
<evidence type="ECO:0000256" key="2">
    <source>
        <dbReference type="ARBA" id="ARBA00022723"/>
    </source>
</evidence>
<reference evidence="9 10" key="1">
    <citation type="submission" date="2017-09" db="EMBL/GenBank/DDBJ databases">
        <title>Complete genome sequence of Verrucomicrobial strain HZ-65, isolated from freshwater.</title>
        <authorList>
            <person name="Choi A."/>
        </authorList>
    </citation>
    <scope>NUCLEOTIDE SEQUENCE [LARGE SCALE GENOMIC DNA]</scope>
    <source>
        <strain evidence="9 10">HZ-65</strain>
    </source>
</reference>
<evidence type="ECO:0000256" key="6">
    <source>
        <dbReference type="RuleBase" id="RU368091"/>
    </source>
</evidence>
<dbReference type="PANTHER" id="PTHR11804">
    <property type="entry name" value="PROTEASE M3 THIMET OLIGOPEPTIDASE-RELATED"/>
    <property type="match status" value="1"/>
</dbReference>
<proteinExistence type="inferred from homology"/>
<keyword evidence="1 6" id="KW-0645">Protease</keyword>
<gene>
    <name evidence="9" type="primary">pepF</name>
    <name evidence="9" type="ORF">CMV30_13940</name>
</gene>
<dbReference type="Pfam" id="PF08439">
    <property type="entry name" value="Peptidase_M3_N"/>
    <property type="match status" value="1"/>
</dbReference>
<sequence>MTASVSAKPETRNRAEIPAEYKWDFTPIYASWEAWEAGIKDMEAKMDAFPALKGTLSGGPDAVVKAYQLFDEIGQLQYRVFRYPQLQRDVDMRNNEIGGKLQRVQAIFAKFGTATSWFTPELLTIPQATMEKWIAETPALAPYKFPILDNYRQQEHVLDEKGERLLSFASRFSQVPRETFQELSTSDIKFPTVTLSDGKEVKLSPGAYQHVLQTNRNQADRKLAFETYHKTYEANINTYAAIYNGVLQRDWFSAQARNYPTTLDAALDGNAIPKAVVENLIATTRAGTEPFRRYMRLRKKLLGLETYNPFDNAIPIYDVEKKYPYELATELALKSVEPLGAEYVEKYKKFVSGGRIDVYENEGKRSGAYCAGVYGVGPYLLLNHNDTLDSVFTFAHEAGHAMHTVLSYESQPFVTSDYTIFVAEVASTTNERFLLEQFLATTTDPKERFVLLQHAVDAIVGTFYTQVMFADYELQAHRLVEEGKPVTAEVLSGIYKQLLKDYYGDAANIEELYRVTWARIPHFFNSPYYVYQYATCFASSAQIFKTLTTGSAEEKKAATERYLTLLRSGGNDHPMEQLKKAGVDLTKKETVQAVVEQMNELVAQLEAEAAKIK</sequence>
<dbReference type="RefSeq" id="WP_096056608.1">
    <property type="nucleotide sequence ID" value="NZ_CP023344.1"/>
</dbReference>
<dbReference type="GO" id="GO:0006508">
    <property type="term" value="P:proteolysis"/>
    <property type="evidence" value="ECO:0007669"/>
    <property type="project" value="UniProtKB-KW"/>
</dbReference>
<dbReference type="AlphaFoldDB" id="A0A290Q9N6"/>
<keyword evidence="4 6" id="KW-0862">Zinc</keyword>
<evidence type="ECO:0000256" key="3">
    <source>
        <dbReference type="ARBA" id="ARBA00022801"/>
    </source>
</evidence>
<dbReference type="InterPro" id="IPR001567">
    <property type="entry name" value="Pept_M3A_M3B_dom"/>
</dbReference>
<name>A0A290Q9N6_9BACT</name>
<dbReference type="Proteomes" id="UP000217265">
    <property type="component" value="Chromosome"/>
</dbReference>
<dbReference type="GO" id="GO:0046872">
    <property type="term" value="F:metal ion binding"/>
    <property type="evidence" value="ECO:0007669"/>
    <property type="project" value="UniProtKB-UniRule"/>
</dbReference>
<dbReference type="InterPro" id="IPR042088">
    <property type="entry name" value="OligoPept_F_C"/>
</dbReference>
<dbReference type="InterPro" id="IPR013647">
    <property type="entry name" value="OligopepF_N_dom"/>
</dbReference>
<evidence type="ECO:0000313" key="10">
    <source>
        <dbReference type="Proteomes" id="UP000217265"/>
    </source>
</evidence>
<dbReference type="GO" id="GO:0004222">
    <property type="term" value="F:metalloendopeptidase activity"/>
    <property type="evidence" value="ECO:0007669"/>
    <property type="project" value="UniProtKB-UniRule"/>
</dbReference>
<feature type="domain" description="Oligopeptidase F N-terminal" evidence="8">
    <location>
        <begin position="121"/>
        <end position="190"/>
    </location>
</feature>
<keyword evidence="10" id="KW-1185">Reference proteome</keyword>
<dbReference type="Gene3D" id="1.10.287.830">
    <property type="entry name" value="putative peptidase helix hairpin domain like"/>
    <property type="match status" value="1"/>
</dbReference>
<dbReference type="InterPro" id="IPR004438">
    <property type="entry name" value="Peptidase_M3B"/>
</dbReference>
<evidence type="ECO:0000256" key="1">
    <source>
        <dbReference type="ARBA" id="ARBA00022670"/>
    </source>
</evidence>
<dbReference type="Pfam" id="PF01432">
    <property type="entry name" value="Peptidase_M3"/>
    <property type="match status" value="1"/>
</dbReference>
<dbReference type="EC" id="3.4.24.-" evidence="6"/>
<comment type="similarity">
    <text evidence="6">Belongs to the peptidase M3B family.</text>
</comment>
<comment type="cofactor">
    <cofactor evidence="6">
        <name>Zn(2+)</name>
        <dbReference type="ChEBI" id="CHEBI:29105"/>
    </cofactor>
    <text evidence="6">Binds 1 zinc ion.</text>
</comment>